<evidence type="ECO:0000313" key="3">
    <source>
        <dbReference type="Proteomes" id="UP000501690"/>
    </source>
</evidence>
<gene>
    <name evidence="2" type="ORF">DEO72_LG4g549</name>
</gene>
<keyword evidence="3" id="KW-1185">Reference proteome</keyword>
<dbReference type="Proteomes" id="UP000501690">
    <property type="component" value="Linkage Group LG4"/>
</dbReference>
<reference evidence="2 3" key="1">
    <citation type="submission" date="2019-04" db="EMBL/GenBank/DDBJ databases">
        <title>An improved genome assembly and genetic linkage map for asparagus bean, Vigna unguiculata ssp. sesquipedialis.</title>
        <authorList>
            <person name="Xia Q."/>
            <person name="Zhang R."/>
            <person name="Dong Y."/>
        </authorList>
    </citation>
    <scope>NUCLEOTIDE SEQUENCE [LARGE SCALE GENOMIC DNA]</scope>
    <source>
        <tissue evidence="2">Leaf</tissue>
    </source>
</reference>
<evidence type="ECO:0000313" key="2">
    <source>
        <dbReference type="EMBL" id="QCD89603.1"/>
    </source>
</evidence>
<protein>
    <submittedName>
        <fullName evidence="2">Uncharacterized protein</fullName>
    </submittedName>
</protein>
<evidence type="ECO:0000256" key="1">
    <source>
        <dbReference type="SAM" id="MobiDB-lite"/>
    </source>
</evidence>
<feature type="region of interest" description="Disordered" evidence="1">
    <location>
        <begin position="39"/>
        <end position="63"/>
    </location>
</feature>
<name>A0A4D6LM76_VIGUN</name>
<proteinExistence type="predicted"/>
<dbReference type="PROSITE" id="PS51257">
    <property type="entry name" value="PROKAR_LIPOPROTEIN"/>
    <property type="match status" value="1"/>
</dbReference>
<accession>A0A4D6LM76</accession>
<dbReference type="AlphaFoldDB" id="A0A4D6LM76"/>
<sequence>MSRETNSASSPKRELQNLVSVLGSCCSLRRPVLELSDRDSRLGESGSPKRGRDGNLYHFSSNPHPGEARWASLSEIEVLAWANRHGLSENGAESCFCALFGLFACYFVKDRNYMLVFVVFGLEGLSPIGVWDVLDGWTHDGHGIG</sequence>
<dbReference type="EMBL" id="CP039348">
    <property type="protein sequence ID" value="QCD89603.1"/>
    <property type="molecule type" value="Genomic_DNA"/>
</dbReference>
<organism evidence="2 3">
    <name type="scientific">Vigna unguiculata</name>
    <name type="common">Cowpea</name>
    <dbReference type="NCBI Taxonomy" id="3917"/>
    <lineage>
        <taxon>Eukaryota</taxon>
        <taxon>Viridiplantae</taxon>
        <taxon>Streptophyta</taxon>
        <taxon>Embryophyta</taxon>
        <taxon>Tracheophyta</taxon>
        <taxon>Spermatophyta</taxon>
        <taxon>Magnoliopsida</taxon>
        <taxon>eudicotyledons</taxon>
        <taxon>Gunneridae</taxon>
        <taxon>Pentapetalae</taxon>
        <taxon>rosids</taxon>
        <taxon>fabids</taxon>
        <taxon>Fabales</taxon>
        <taxon>Fabaceae</taxon>
        <taxon>Papilionoideae</taxon>
        <taxon>50 kb inversion clade</taxon>
        <taxon>NPAAA clade</taxon>
        <taxon>indigoferoid/millettioid clade</taxon>
        <taxon>Phaseoleae</taxon>
        <taxon>Vigna</taxon>
    </lineage>
</organism>